<evidence type="ECO:0000313" key="1">
    <source>
        <dbReference type="EMBL" id="NKZ18765.1"/>
    </source>
</evidence>
<accession>A0A846ZH99</accession>
<dbReference type="Gene3D" id="1.10.357.10">
    <property type="entry name" value="Tetracycline Repressor, domain 2"/>
    <property type="match status" value="1"/>
</dbReference>
<protein>
    <submittedName>
        <fullName evidence="1">TetR family transcriptional regulator</fullName>
    </submittedName>
</protein>
<dbReference type="Proteomes" id="UP000590460">
    <property type="component" value="Unassembled WGS sequence"/>
</dbReference>
<dbReference type="SUPFAM" id="SSF46689">
    <property type="entry name" value="Homeodomain-like"/>
    <property type="match status" value="1"/>
</dbReference>
<proteinExistence type="predicted"/>
<reference evidence="1 2" key="1">
    <citation type="submission" date="2020-04" db="EMBL/GenBank/DDBJ databases">
        <title>MicrobeNet Type strains.</title>
        <authorList>
            <person name="Nicholson A.C."/>
        </authorList>
    </citation>
    <scope>NUCLEOTIDE SEQUENCE [LARGE SCALE GENOMIC DNA]</scope>
    <source>
        <strain evidence="1 2">CCUG 54536</strain>
    </source>
</reference>
<organism evidence="1 2">
    <name type="scientific">Leuconostoc holzapfelii</name>
    <dbReference type="NCBI Taxonomy" id="434464"/>
    <lineage>
        <taxon>Bacteria</taxon>
        <taxon>Bacillati</taxon>
        <taxon>Bacillota</taxon>
        <taxon>Bacilli</taxon>
        <taxon>Lactobacillales</taxon>
        <taxon>Lactobacillaceae</taxon>
        <taxon>Leuconostoc</taxon>
    </lineage>
</organism>
<dbReference type="AlphaFoldDB" id="A0A846ZH99"/>
<sequence length="180" mass="20529">MIKATLTNLSAAKQENLKQALFLEFSNHPLLDAKVANIVKQAGISRGAFYTYFDDIYDAYQWAAQLIFTDIHTQLKSEDEQIAQTKAFLQHATTRSDYNFLKHHFTVNAAIIAQRIPEDHAKQLRHLRSDATDSAIQAWLIKQSVHRLVADFFLHPEAQAEIMATLTTLAKWQEREATCS</sequence>
<name>A0A846ZH99_9LACO</name>
<comment type="caution">
    <text evidence="1">The sequence shown here is derived from an EMBL/GenBank/DDBJ whole genome shotgun (WGS) entry which is preliminary data.</text>
</comment>
<dbReference type="InterPro" id="IPR009057">
    <property type="entry name" value="Homeodomain-like_sf"/>
</dbReference>
<gene>
    <name evidence="1" type="ORF">HF966_06195</name>
</gene>
<dbReference type="RefSeq" id="WP_168677162.1">
    <property type="nucleotide sequence ID" value="NZ_BPKV01000006.1"/>
</dbReference>
<evidence type="ECO:0000313" key="2">
    <source>
        <dbReference type="Proteomes" id="UP000590460"/>
    </source>
</evidence>
<dbReference type="EMBL" id="JAAXPO010000006">
    <property type="protein sequence ID" value="NKZ18765.1"/>
    <property type="molecule type" value="Genomic_DNA"/>
</dbReference>